<feature type="region of interest" description="Disordered" evidence="1">
    <location>
        <begin position="81"/>
        <end position="188"/>
    </location>
</feature>
<accession>A0A6J7MQY7</accession>
<feature type="compositionally biased region" description="Basic residues" evidence="1">
    <location>
        <begin position="289"/>
        <end position="307"/>
    </location>
</feature>
<feature type="region of interest" description="Disordered" evidence="1">
    <location>
        <begin position="246"/>
        <end position="311"/>
    </location>
</feature>
<feature type="region of interest" description="Disordered" evidence="1">
    <location>
        <begin position="207"/>
        <end position="229"/>
    </location>
</feature>
<feature type="compositionally biased region" description="Basic residues" evidence="1">
    <location>
        <begin position="207"/>
        <end position="228"/>
    </location>
</feature>
<protein>
    <submittedName>
        <fullName evidence="2">Unannotated protein</fullName>
    </submittedName>
</protein>
<sequence length="364" mass="40555">MGVPRLRSRREHHRARSRTRRAVRRRPWLRARLRGRSERRTPWRHHYAGFRDGLAVDRGLPLGGDCLGSRRLHAVAHAGHHRTPAGSREHTGCPKSSNLGATRARGARHPDRHRHHVAPTEQGRGARCIARAFRAPEQPSSGRTAGRNGGSRDRERYRRNALGSRGPRACHDHRGGEATLPSGWTRTYPHRPGEGLPSGLGEATARHHLQGRRSGNHRRLRPRARTGHQGHLIAVGRRRAIVRLLQSGRIPPRSSVSNPGPRRDSRCSTGIRHPRRQRRGASDCSACGHRARQRRSDHRGSRRRAHHPAAADVDISDVHRRGRGFSKVHGFGFGGGATRLRPAFRIAGVRGVLDLSPVCDRPGS</sequence>
<evidence type="ECO:0000313" key="2">
    <source>
        <dbReference type="EMBL" id="CAB4980164.1"/>
    </source>
</evidence>
<feature type="compositionally biased region" description="Basic residues" evidence="1">
    <location>
        <begin position="105"/>
        <end position="117"/>
    </location>
</feature>
<proteinExistence type="predicted"/>
<dbReference type="AlphaFoldDB" id="A0A6J7MQY7"/>
<feature type="region of interest" description="Disordered" evidence="1">
    <location>
        <begin position="1"/>
        <end position="22"/>
    </location>
</feature>
<evidence type="ECO:0000256" key="1">
    <source>
        <dbReference type="SAM" id="MobiDB-lite"/>
    </source>
</evidence>
<organism evidence="2">
    <name type="scientific">freshwater metagenome</name>
    <dbReference type="NCBI Taxonomy" id="449393"/>
    <lineage>
        <taxon>unclassified sequences</taxon>
        <taxon>metagenomes</taxon>
        <taxon>ecological metagenomes</taxon>
    </lineage>
</organism>
<gene>
    <name evidence="2" type="ORF">UFOPK3957_00431</name>
</gene>
<reference evidence="2" key="1">
    <citation type="submission" date="2020-05" db="EMBL/GenBank/DDBJ databases">
        <authorList>
            <person name="Chiriac C."/>
            <person name="Salcher M."/>
            <person name="Ghai R."/>
            <person name="Kavagutti S V."/>
        </authorList>
    </citation>
    <scope>NUCLEOTIDE SEQUENCE</scope>
</reference>
<dbReference type="EMBL" id="CAFBOM010000051">
    <property type="protein sequence ID" value="CAB4980164.1"/>
    <property type="molecule type" value="Genomic_DNA"/>
</dbReference>
<name>A0A6J7MQY7_9ZZZZ</name>